<protein>
    <submittedName>
        <fullName evidence="1">Uncharacterized protein</fullName>
    </submittedName>
</protein>
<name>A0A2H5BH55_9CAUD</name>
<reference evidence="2" key="1">
    <citation type="submission" date="2017-12" db="EMBL/GenBank/DDBJ databases">
        <authorList>
            <person name="Page C.L."/>
            <person name="McFadden E.F."/>
            <person name="Syed A.X."/>
            <person name="Lafty E.M."/>
            <person name="Hyatt D.A."/>
            <person name="Farronato D.M."/>
            <person name="Dong S.Z."/>
            <person name="Apostolopoulos E.L."/>
            <person name="Broussard G.W."/>
        </authorList>
    </citation>
    <scope>NUCLEOTIDE SEQUENCE [LARGE SCALE GENOMIC DNA]</scope>
</reference>
<sequence length="77" mass="8745">MKNVVISESLFKAMMEQLGYWADYCDDSEGYLKDLLSDVNENAKENAVALSVVHELICEKEGYDCDDEQSDALEIIF</sequence>
<dbReference type="Proteomes" id="UP000240962">
    <property type="component" value="Segment"/>
</dbReference>
<keyword evidence="2" id="KW-1185">Reference proteome</keyword>
<proteinExistence type="predicted"/>
<dbReference type="EMBL" id="MG649967">
    <property type="protein sequence ID" value="AUG85316.1"/>
    <property type="molecule type" value="Genomic_DNA"/>
</dbReference>
<organism evidence="1 2">
    <name type="scientific">Vibrio phage Thalassa</name>
    <dbReference type="NCBI Taxonomy" id="2570301"/>
    <lineage>
        <taxon>Viruses</taxon>
        <taxon>Duplodnaviria</taxon>
        <taxon>Heunggongvirae</taxon>
        <taxon>Uroviricota</taxon>
        <taxon>Caudoviricetes</taxon>
        <taxon>Demerecviridae</taxon>
        <taxon>Ermolyevavirinae</taxon>
        <taxon>Thalassavirus</taxon>
        <taxon>Thalassavirus thalassa</taxon>
    </lineage>
</organism>
<evidence type="ECO:0000313" key="2">
    <source>
        <dbReference type="Proteomes" id="UP000240962"/>
    </source>
</evidence>
<gene>
    <name evidence="1" type="ORF">THALASSA_133</name>
</gene>
<accession>A0A2H5BH55</accession>
<evidence type="ECO:0000313" key="1">
    <source>
        <dbReference type="EMBL" id="AUG85316.1"/>
    </source>
</evidence>